<name>A0A4U8Z5Y3_METTU</name>
<sequence>MGAVTSITAARKQHRTAAIEGHIEKLLEDARLKLIETGTRNRLIHTPRGTKRTRCLPIASAKPDAIFVNLVREGKLLRFLAANGSDEAAQDLPGERVARLADREPDAAPKPSHANRNGLQTMLAPDLLQRRLHAIQRDAKTAEEERGVNILFLALGFLRWYEDERSDTLRQAPLILLPVSLVRDLKRSTFDLAFRDEDITSNQALKERLRGDFGISLPDIPDSDNWLPGAYFSAVATAIASKRRWSVDADGVELGFYSSSKLLIVRDLDPANWPGNALVEHPLVRGLLRDGLASEPPLLPDDAKLDAILQPSDLIHVVDADSSQTRVIDSARAGRNLIVQGPPGTGKSQTITNIIASAAHAGKSVLFVAEKMAALNVVHDRLREAGLENLCLELHSHTANKRLVADRLDRTLQSSADFDLEDESSADELALARDALNHVASRLHAPIGETGMTPYQALSIQIAATVRQITPDLGLVEAATRWTREDYEEKARRVERLAKLTASAGQLNRHVYFGVGEIALQPADFQRLVPQFRRLAESATALAATAAGISRYLGFQQSPTLSSVKTLVAMLRIVAELPREGVPIAAAIAGTPSLQRVIDAAAKGIEWRRRRTRYGRAFLPAVWQAPLARLRPALAKGATFWPARFLRSYREAERLLRGLATAPLPRRAAERLALLDALLRGQELSLSLAAESRFLDELLGEAWQGKETDFAVLHKAAQTLKSLAAFGADLDFERIIDLARQGVASTFADDFESSLKALGQSLAGAIQALDLNVAAIFHVKAAGAIDLERLAERAGQWAVHPARFEEWARLAKADRLLRAIGPVSIADALASGALQPARAQATIEAAFAEASWKRAIEADPQLAAFDGERHNALIAVFKTLEIRRRRAAAMSVRARHQAAIPRGALGAMGVIRGEIGRKRNHMPLRKLMKVAGETIQQIKPVFLMSPLSAAQYLPPGAVHFDLLIIDEASQVRPGDALGLIARCRQIVVVGDKKQLPPTQFFDRMIADEVDPMDEDETKGRLGAGVAPVSDLESILSLCEARGLESQMLRWHYRSRHPSLIEVSNAEFYKRLVMPPAPSTERKDKGLLMRRVAGAYDRGGLRTNLIEAEAIAAAAAEHARICPDLSLGIVTFSTAQRDLIGDCLDGKRRSDPLLDAFLRERGREDAFVKNLENVQGDERDVILISIGYGPREPGKPLDRMAFGPISSEGGERRLNVLFTRARVRCEIFASFGSGDINLERATGAGPRVLKRFLQFAETGVLEEAKPSGADFDSPFEANVAAAIESLGYSVETQIGSAGFKIDLAVRDPKHPGRFMLAVECDGATYHSALWARERDRLRQEVLEGLGWRIHRIWSTDWFYRRDEQLRKLKAALEAARGEIQKPAPAVAAPPNDRGREQPQDGPPNAPPVYELAKCEVPRGERIDEIDARRLAELTRSVIEQEGPIHQHEIIRRVASFFGRGRQSANAIAAITQALDALATNAPEFCRQEEFWFTKRQKKAPPVRCRSSAPARLQSLEMIAPIEIKAAIDLARSEAPQTGEADLVAAVARLLGLPRAKTEIRDRVLSFARQASHSTGDRRQK</sequence>
<evidence type="ECO:0000313" key="7">
    <source>
        <dbReference type="Proteomes" id="UP000294360"/>
    </source>
</evidence>
<dbReference type="InterPro" id="IPR041679">
    <property type="entry name" value="DNA2/NAM7-like_C"/>
</dbReference>
<dbReference type="Pfam" id="PF18741">
    <property type="entry name" value="MTES_1575"/>
    <property type="match status" value="1"/>
</dbReference>
<accession>A0A4U8Z5Y3</accession>
<dbReference type="InterPro" id="IPR021754">
    <property type="entry name" value="DUF3320"/>
</dbReference>
<dbReference type="Pfam" id="PF11784">
    <property type="entry name" value="DUF3320"/>
    <property type="match status" value="1"/>
</dbReference>
<evidence type="ECO:0000256" key="1">
    <source>
        <dbReference type="SAM" id="MobiDB-lite"/>
    </source>
</evidence>
<dbReference type="PANTHER" id="PTHR10887:SF495">
    <property type="entry name" value="HELICASE SENATAXIN ISOFORM X1-RELATED"/>
    <property type="match status" value="1"/>
</dbReference>
<dbReference type="OrthoDB" id="9757917at2"/>
<evidence type="ECO:0000259" key="4">
    <source>
        <dbReference type="Pfam" id="PF13087"/>
    </source>
</evidence>
<keyword evidence="6" id="KW-0378">Hydrolase</keyword>
<dbReference type="Gene3D" id="3.40.960.10">
    <property type="entry name" value="VSR Endonuclease"/>
    <property type="match status" value="1"/>
</dbReference>
<dbReference type="Pfam" id="PF13087">
    <property type="entry name" value="AAA_12"/>
    <property type="match status" value="1"/>
</dbReference>
<dbReference type="RefSeq" id="WP_134491946.1">
    <property type="nucleotide sequence ID" value="NZ_CP139089.1"/>
</dbReference>
<feature type="domain" description="DNA2/NAM7 helicase helicase" evidence="3">
    <location>
        <begin position="959"/>
        <end position="998"/>
    </location>
</feature>
<protein>
    <submittedName>
        <fullName evidence="6">Putative DNA helicase related protein</fullName>
    </submittedName>
</protein>
<dbReference type="InterPro" id="IPR025103">
    <property type="entry name" value="DUF4011"/>
</dbReference>
<dbReference type="KEGG" id="mtun:MTUNDRAET4_4116"/>
<feature type="domain" description="DNA2/NAM7 helicase-like C-terminal" evidence="4">
    <location>
        <begin position="1038"/>
        <end position="1227"/>
    </location>
</feature>
<evidence type="ECO:0000259" key="2">
    <source>
        <dbReference type="Pfam" id="PF11784"/>
    </source>
</evidence>
<dbReference type="GO" id="GO:0004386">
    <property type="term" value="F:helicase activity"/>
    <property type="evidence" value="ECO:0007669"/>
    <property type="project" value="UniProtKB-KW"/>
</dbReference>
<dbReference type="Pfam" id="PF13086">
    <property type="entry name" value="AAA_11"/>
    <property type="match status" value="2"/>
</dbReference>
<dbReference type="Gene3D" id="3.40.50.300">
    <property type="entry name" value="P-loop containing nucleotide triphosphate hydrolases"/>
    <property type="match status" value="3"/>
</dbReference>
<dbReference type="EMBL" id="LR536450">
    <property type="protein sequence ID" value="VFU10997.1"/>
    <property type="molecule type" value="Genomic_DNA"/>
</dbReference>
<dbReference type="PANTHER" id="PTHR10887">
    <property type="entry name" value="DNA2/NAM7 HELICASE FAMILY"/>
    <property type="match status" value="1"/>
</dbReference>
<evidence type="ECO:0000259" key="5">
    <source>
        <dbReference type="Pfam" id="PF18741"/>
    </source>
</evidence>
<evidence type="ECO:0000313" key="6">
    <source>
        <dbReference type="EMBL" id="VFU10997.1"/>
    </source>
</evidence>
<organism evidence="6 7">
    <name type="scientific">Methylocella tundrae</name>
    <dbReference type="NCBI Taxonomy" id="227605"/>
    <lineage>
        <taxon>Bacteria</taxon>
        <taxon>Pseudomonadati</taxon>
        <taxon>Pseudomonadota</taxon>
        <taxon>Alphaproteobacteria</taxon>
        <taxon>Hyphomicrobiales</taxon>
        <taxon>Beijerinckiaceae</taxon>
        <taxon>Methylocella</taxon>
    </lineage>
</organism>
<dbReference type="Pfam" id="PF13195">
    <property type="entry name" value="DUF4011"/>
    <property type="match status" value="1"/>
</dbReference>
<dbReference type="Proteomes" id="UP000294360">
    <property type="component" value="Chromosome"/>
</dbReference>
<dbReference type="FunFam" id="3.40.960.10:FF:000002">
    <property type="entry name" value="DNA helicase related protein"/>
    <property type="match status" value="1"/>
</dbReference>
<feature type="domain" description="DUF3320" evidence="2">
    <location>
        <begin position="1426"/>
        <end position="1460"/>
    </location>
</feature>
<dbReference type="SUPFAM" id="SSF52980">
    <property type="entry name" value="Restriction endonuclease-like"/>
    <property type="match status" value="1"/>
</dbReference>
<keyword evidence="6" id="KW-0547">Nucleotide-binding</keyword>
<keyword evidence="6" id="KW-0067">ATP-binding</keyword>
<dbReference type="SUPFAM" id="SSF52540">
    <property type="entry name" value="P-loop containing nucleoside triphosphate hydrolases"/>
    <property type="match status" value="1"/>
</dbReference>
<proteinExistence type="predicted"/>
<feature type="domain" description="Restriction endonuclease type II-like" evidence="5">
    <location>
        <begin position="1274"/>
        <end position="1371"/>
    </location>
</feature>
<dbReference type="InterPro" id="IPR049468">
    <property type="entry name" value="Restrct_endonuc-II-like_dom"/>
</dbReference>
<dbReference type="InterPro" id="IPR045055">
    <property type="entry name" value="DNA2/NAM7-like"/>
</dbReference>
<dbReference type="InterPro" id="IPR041677">
    <property type="entry name" value="DNA2/NAM7_AAA_11"/>
</dbReference>
<gene>
    <name evidence="6" type="ORF">MTUNDRAET4_4116</name>
</gene>
<feature type="domain" description="DNA2/NAM7 helicase helicase" evidence="3">
    <location>
        <begin position="321"/>
        <end position="389"/>
    </location>
</feature>
<keyword evidence="6" id="KW-0347">Helicase</keyword>
<evidence type="ECO:0000259" key="3">
    <source>
        <dbReference type="Pfam" id="PF13086"/>
    </source>
</evidence>
<feature type="region of interest" description="Disordered" evidence="1">
    <location>
        <begin position="1378"/>
        <end position="1407"/>
    </location>
</feature>
<reference evidence="6 7" key="1">
    <citation type="submission" date="2019-03" db="EMBL/GenBank/DDBJ databases">
        <authorList>
            <person name="Kox A.R. M."/>
        </authorList>
    </citation>
    <scope>NUCLEOTIDE SEQUENCE [LARGE SCALE GENOMIC DNA]</scope>
    <source>
        <strain evidence="6">MTUNDRAET4 annotated genome</strain>
    </source>
</reference>
<dbReference type="InterPro" id="IPR027417">
    <property type="entry name" value="P-loop_NTPase"/>
</dbReference>
<dbReference type="InterPro" id="IPR011335">
    <property type="entry name" value="Restrct_endonuc-II-like"/>
</dbReference>